<reference evidence="1 2" key="1">
    <citation type="submission" date="2015-01" db="EMBL/GenBank/DDBJ databases">
        <title>Evolution of Trichinella species and genotypes.</title>
        <authorList>
            <person name="Korhonen P.K."/>
            <person name="Edoardo P."/>
            <person name="Giuseppe L.R."/>
            <person name="Gasser R.B."/>
        </authorList>
    </citation>
    <scope>NUCLEOTIDE SEQUENCE [LARGE SCALE GENOMIC DNA]</scope>
    <source>
        <strain evidence="1">ISS1980</strain>
    </source>
</reference>
<comment type="caution">
    <text evidence="1">The sequence shown here is derived from an EMBL/GenBank/DDBJ whole genome shotgun (WGS) entry which is preliminary data.</text>
</comment>
<evidence type="ECO:0000313" key="1">
    <source>
        <dbReference type="EMBL" id="KRZ66005.1"/>
    </source>
</evidence>
<proteinExistence type="predicted"/>
<keyword evidence="2" id="KW-1185">Reference proteome</keyword>
<name>A0A0V1M2K7_9BILA</name>
<gene>
    <name evidence="1" type="ORF">T10_6172</name>
</gene>
<sequence length="503" mass="55691">MVDRVKAAVTHKNGRGVVGEKTALGHRKCRGFCGESGTWRKNACKILGKGNGTGQKKSFMVDRVKASLSRKNGRGVGGEKTALGQAKCKAVFGGNTARGGKKASMVDREKTARGGEMRAKLFGGKLPHARQNSAGLDFVERKRHGAEKKPLWLVGYKPPWSLKMEGALVGRKRHWGTENVGEFLERKRHVEEKCMQSCLREMCPRPYKILVDWILWRGNITGQKKSLHDKMWGNFGGENGTWRKNACKAVWGKAAPGRTKVGGVDFVERKRLRAVKKPARGVLGRKRHVAEKVPSSLLGCKPPWAESFCGENGTLRKIAGKVVWGTPPQDGQNSGSVEIVEGKWHVAVKKPPNEETALGRKKCLDVCLGESCNDLDQNLVVGIIKNGKGVGEEKTTGNCIRPVEVKRVELLVRRRHVAEKKCRKLFVRKLPQAGQNSGGVDFVGRTLHEAEECVQRSLEERRHVPNEMMENGISGGGNCTERKKSLLRCWAESRSFPEKWKGS</sequence>
<organism evidence="1 2">
    <name type="scientific">Trichinella papuae</name>
    <dbReference type="NCBI Taxonomy" id="268474"/>
    <lineage>
        <taxon>Eukaryota</taxon>
        <taxon>Metazoa</taxon>
        <taxon>Ecdysozoa</taxon>
        <taxon>Nematoda</taxon>
        <taxon>Enoplea</taxon>
        <taxon>Dorylaimia</taxon>
        <taxon>Trichinellida</taxon>
        <taxon>Trichinellidae</taxon>
        <taxon>Trichinella</taxon>
    </lineage>
</organism>
<dbReference type="Proteomes" id="UP000054843">
    <property type="component" value="Unassembled WGS sequence"/>
</dbReference>
<dbReference type="AlphaFoldDB" id="A0A0V1M2K7"/>
<dbReference type="EMBL" id="JYDO01000273">
    <property type="protein sequence ID" value="KRZ66005.1"/>
    <property type="molecule type" value="Genomic_DNA"/>
</dbReference>
<protein>
    <submittedName>
        <fullName evidence="1">Uncharacterized protein</fullName>
    </submittedName>
</protein>
<accession>A0A0V1M2K7</accession>
<evidence type="ECO:0000313" key="2">
    <source>
        <dbReference type="Proteomes" id="UP000054843"/>
    </source>
</evidence>